<accession>A0A3D9V6U0</accession>
<dbReference type="Proteomes" id="UP000256485">
    <property type="component" value="Unassembled WGS sequence"/>
</dbReference>
<organism evidence="1 2">
    <name type="scientific">Thermasporomyces composti</name>
    <dbReference type="NCBI Taxonomy" id="696763"/>
    <lineage>
        <taxon>Bacteria</taxon>
        <taxon>Bacillati</taxon>
        <taxon>Actinomycetota</taxon>
        <taxon>Actinomycetes</taxon>
        <taxon>Propionibacteriales</taxon>
        <taxon>Nocardioidaceae</taxon>
        <taxon>Thermasporomyces</taxon>
    </lineage>
</organism>
<dbReference type="AlphaFoldDB" id="A0A3D9V6U0"/>
<comment type="caution">
    <text evidence="1">The sequence shown here is derived from an EMBL/GenBank/DDBJ whole genome shotgun (WGS) entry which is preliminary data.</text>
</comment>
<evidence type="ECO:0000313" key="2">
    <source>
        <dbReference type="Proteomes" id="UP000256485"/>
    </source>
</evidence>
<reference evidence="1 2" key="1">
    <citation type="submission" date="2018-08" db="EMBL/GenBank/DDBJ databases">
        <title>Sequencing the genomes of 1000 actinobacteria strains.</title>
        <authorList>
            <person name="Klenk H.-P."/>
        </authorList>
    </citation>
    <scope>NUCLEOTIDE SEQUENCE [LARGE SCALE GENOMIC DNA]</scope>
    <source>
        <strain evidence="1 2">DSM 22891</strain>
    </source>
</reference>
<gene>
    <name evidence="1" type="ORF">DFJ64_1821</name>
</gene>
<proteinExistence type="predicted"/>
<sequence length="31" mass="3476">MTARPLGERYQLIEAGEGDAFLAADRAYHRP</sequence>
<name>A0A3D9V6U0_THECX</name>
<dbReference type="EMBL" id="QTUC01000001">
    <property type="protein sequence ID" value="REF36413.1"/>
    <property type="molecule type" value="Genomic_DNA"/>
</dbReference>
<evidence type="ECO:0000313" key="1">
    <source>
        <dbReference type="EMBL" id="REF36413.1"/>
    </source>
</evidence>
<keyword evidence="2" id="KW-1185">Reference proteome</keyword>
<protein>
    <submittedName>
        <fullName evidence="1">Uncharacterized protein</fullName>
    </submittedName>
</protein>